<feature type="region of interest" description="Disordered" evidence="1">
    <location>
        <begin position="188"/>
        <end position="236"/>
    </location>
</feature>
<dbReference type="OrthoDB" id="7056491at2"/>
<evidence type="ECO:0000313" key="4">
    <source>
        <dbReference type="Proteomes" id="UP000322699"/>
    </source>
</evidence>
<dbReference type="Pfam" id="PF13091">
    <property type="entry name" value="PLDc_2"/>
    <property type="match status" value="1"/>
</dbReference>
<dbReference type="PROSITE" id="PS50035">
    <property type="entry name" value="PLD"/>
    <property type="match status" value="1"/>
</dbReference>
<feature type="domain" description="PLD phosphodiesterase" evidence="2">
    <location>
        <begin position="96"/>
        <end position="127"/>
    </location>
</feature>
<dbReference type="GO" id="GO:0003824">
    <property type="term" value="F:catalytic activity"/>
    <property type="evidence" value="ECO:0007669"/>
    <property type="project" value="InterPro"/>
</dbReference>
<organism evidence="3 4">
    <name type="scientific">Rubripirellula obstinata</name>
    <dbReference type="NCBI Taxonomy" id="406547"/>
    <lineage>
        <taxon>Bacteria</taxon>
        <taxon>Pseudomonadati</taxon>
        <taxon>Planctomycetota</taxon>
        <taxon>Planctomycetia</taxon>
        <taxon>Pirellulales</taxon>
        <taxon>Pirellulaceae</taxon>
        <taxon>Rubripirellula</taxon>
    </lineage>
</organism>
<keyword evidence="4" id="KW-1185">Reference proteome</keyword>
<dbReference type="EMBL" id="VRLW01000001">
    <property type="protein sequence ID" value="KAA1262302.1"/>
    <property type="molecule type" value="Genomic_DNA"/>
</dbReference>
<reference evidence="3 4" key="1">
    <citation type="submission" date="2019-08" db="EMBL/GenBank/DDBJ databases">
        <title>Deep-cultivation of Planctomycetes and their phenomic and genomic characterization uncovers novel biology.</title>
        <authorList>
            <person name="Wiegand S."/>
            <person name="Jogler M."/>
            <person name="Boedeker C."/>
            <person name="Pinto D."/>
            <person name="Vollmers J."/>
            <person name="Rivas-Marin E."/>
            <person name="Kohn T."/>
            <person name="Peeters S.H."/>
            <person name="Heuer A."/>
            <person name="Rast P."/>
            <person name="Oberbeckmann S."/>
            <person name="Bunk B."/>
            <person name="Jeske O."/>
            <person name="Meyerdierks A."/>
            <person name="Storesund J.E."/>
            <person name="Kallscheuer N."/>
            <person name="Luecker S."/>
            <person name="Lage O.M."/>
            <person name="Pohl T."/>
            <person name="Merkel B.J."/>
            <person name="Hornburger P."/>
            <person name="Mueller R.-W."/>
            <person name="Bruemmer F."/>
            <person name="Labrenz M."/>
            <person name="Spormann A.M."/>
            <person name="Op Den Camp H."/>
            <person name="Overmann J."/>
            <person name="Amann R."/>
            <person name="Jetten M.S.M."/>
            <person name="Mascher T."/>
            <person name="Medema M.H."/>
            <person name="Devos D.P."/>
            <person name="Kaster A.-K."/>
            <person name="Ovreas L."/>
            <person name="Rohde M."/>
            <person name="Galperin M.Y."/>
            <person name="Jogler C."/>
        </authorList>
    </citation>
    <scope>NUCLEOTIDE SEQUENCE [LARGE SCALE GENOMIC DNA]</scope>
    <source>
        <strain evidence="3 4">LF1</strain>
    </source>
</reference>
<dbReference type="CDD" id="cd09117">
    <property type="entry name" value="PLDc_Bfil_DEXD_like"/>
    <property type="match status" value="1"/>
</dbReference>
<evidence type="ECO:0000256" key="1">
    <source>
        <dbReference type="SAM" id="MobiDB-lite"/>
    </source>
</evidence>
<feature type="compositionally biased region" description="Basic and acidic residues" evidence="1">
    <location>
        <begin position="188"/>
        <end position="204"/>
    </location>
</feature>
<dbReference type="Gene3D" id="3.30.870.10">
    <property type="entry name" value="Endonuclease Chain A"/>
    <property type="match status" value="1"/>
</dbReference>
<dbReference type="InterPro" id="IPR001736">
    <property type="entry name" value="PLipase_D/transphosphatidylase"/>
</dbReference>
<protein>
    <recommendedName>
        <fullName evidence="2">PLD phosphodiesterase domain-containing protein</fullName>
    </recommendedName>
</protein>
<accession>A0A5B1CPL2</accession>
<dbReference type="RefSeq" id="WP_068259606.1">
    <property type="nucleotide sequence ID" value="NZ_LWSK01000011.1"/>
</dbReference>
<sequence>MKYIDSGSQQPGSYLVDFLDENLLADSRGVWFQFGFFSTGALSPYESELAKLRSSDAKICAVVGSNGRSLGEQDLAYLLGQVEPCGTRQLRVVAFNNAQFHAKTIVIQREDDSFAAYVGSSNFTQGGVGRNSEAGIILDTVENDPKAVIDDIVSSTQYWVEEDTKYSVAIESSDDIAALIERKVIARNSERSKEQERSEERSENAEGLSGRRQKRSKNAASQKGNRSTRRPVESPPVISGKVVHTWYKQMRSSDAQRVGANTNPTGKLRLAQAGHAINASTYFRQTLFGDAEWSKLTRRGKTYEIARIPFQVSFRGEELGRLELMVDHAPHRIASQANIPTVLAWGPVLGNRLRNNDCVGDWVVIQQTDSGEHLLEITQSEPML</sequence>
<evidence type="ECO:0000313" key="3">
    <source>
        <dbReference type="EMBL" id="KAA1262302.1"/>
    </source>
</evidence>
<dbReference type="Proteomes" id="UP000322699">
    <property type="component" value="Unassembled WGS sequence"/>
</dbReference>
<dbReference type="InterPro" id="IPR025202">
    <property type="entry name" value="PLD-like_dom"/>
</dbReference>
<dbReference type="AlphaFoldDB" id="A0A5B1CPL2"/>
<gene>
    <name evidence="3" type="ORF">LF1_48660</name>
</gene>
<dbReference type="SUPFAM" id="SSF56024">
    <property type="entry name" value="Phospholipase D/nuclease"/>
    <property type="match status" value="1"/>
</dbReference>
<name>A0A5B1CPL2_9BACT</name>
<evidence type="ECO:0000259" key="2">
    <source>
        <dbReference type="PROSITE" id="PS50035"/>
    </source>
</evidence>
<proteinExistence type="predicted"/>
<comment type="caution">
    <text evidence="3">The sequence shown here is derived from an EMBL/GenBank/DDBJ whole genome shotgun (WGS) entry which is preliminary data.</text>
</comment>
<dbReference type="GO" id="GO:0006793">
    <property type="term" value="P:phosphorus metabolic process"/>
    <property type="evidence" value="ECO:0007669"/>
    <property type="project" value="UniProtKB-ARBA"/>
</dbReference>